<comment type="subcellular location">
    <subcellularLocation>
        <location evidence="2">Endoplasmic reticulum membrane</location>
        <topology evidence="2">Single-pass membrane protein</topology>
    </subcellularLocation>
</comment>
<accession>A0A913XGL0</accession>
<comment type="cofactor">
    <cofactor evidence="1 16 17">
        <name>pyridoxal 5'-phosphate</name>
        <dbReference type="ChEBI" id="CHEBI:597326"/>
    </cofactor>
</comment>
<evidence type="ECO:0000256" key="17">
    <source>
        <dbReference type="RuleBase" id="RU000382"/>
    </source>
</evidence>
<dbReference type="GO" id="GO:0005789">
    <property type="term" value="C:endoplasmic reticulum membrane"/>
    <property type="evidence" value="ECO:0007669"/>
    <property type="project" value="UniProtKB-SubCell"/>
</dbReference>
<evidence type="ECO:0000256" key="13">
    <source>
        <dbReference type="ARBA" id="ARBA00038302"/>
    </source>
</evidence>
<dbReference type="InterPro" id="IPR002129">
    <property type="entry name" value="PyrdxlP-dep_de-COase"/>
</dbReference>
<evidence type="ECO:0000256" key="18">
    <source>
        <dbReference type="SAM" id="Phobius"/>
    </source>
</evidence>
<evidence type="ECO:0000256" key="4">
    <source>
        <dbReference type="ARBA" id="ARBA00004991"/>
    </source>
</evidence>
<keyword evidence="11 18" id="KW-0472">Membrane</keyword>
<dbReference type="KEGG" id="epa:110242290"/>
<evidence type="ECO:0000256" key="3">
    <source>
        <dbReference type="ARBA" id="ARBA00004760"/>
    </source>
</evidence>
<dbReference type="GO" id="GO:0019752">
    <property type="term" value="P:carboxylic acid metabolic process"/>
    <property type="evidence" value="ECO:0007669"/>
    <property type="project" value="InterPro"/>
</dbReference>
<dbReference type="Gene3D" id="3.40.640.10">
    <property type="entry name" value="Type I PLP-dependent aspartate aminotransferase-like (Major domain)"/>
    <property type="match status" value="1"/>
</dbReference>
<evidence type="ECO:0000256" key="12">
    <source>
        <dbReference type="ARBA" id="ARBA00023239"/>
    </source>
</evidence>
<dbReference type="GO" id="GO:0030170">
    <property type="term" value="F:pyridoxal phosphate binding"/>
    <property type="evidence" value="ECO:0007669"/>
    <property type="project" value="InterPro"/>
</dbReference>
<dbReference type="PANTHER" id="PTHR42735:SF6">
    <property type="entry name" value="SPHINGOSINE-1-PHOSPHATE LYASE 1"/>
    <property type="match status" value="1"/>
</dbReference>
<keyword evidence="20" id="KW-1185">Reference proteome</keyword>
<dbReference type="GO" id="GO:0008117">
    <property type="term" value="F:sphinganine-1-phosphate aldolase activity"/>
    <property type="evidence" value="ECO:0007669"/>
    <property type="project" value="UniProtKB-EC"/>
</dbReference>
<dbReference type="SUPFAM" id="SSF53383">
    <property type="entry name" value="PLP-dependent transferases"/>
    <property type="match status" value="1"/>
</dbReference>
<evidence type="ECO:0000256" key="15">
    <source>
        <dbReference type="ARBA" id="ARBA00042568"/>
    </source>
</evidence>
<organism evidence="19 20">
    <name type="scientific">Exaiptasia diaphana</name>
    <name type="common">Tropical sea anemone</name>
    <name type="synonym">Aiptasia pulchella</name>
    <dbReference type="NCBI Taxonomy" id="2652724"/>
    <lineage>
        <taxon>Eukaryota</taxon>
        <taxon>Metazoa</taxon>
        <taxon>Cnidaria</taxon>
        <taxon>Anthozoa</taxon>
        <taxon>Hexacorallia</taxon>
        <taxon>Actiniaria</taxon>
        <taxon>Aiptasiidae</taxon>
        <taxon>Exaiptasia</taxon>
    </lineage>
</organism>
<evidence type="ECO:0000256" key="10">
    <source>
        <dbReference type="ARBA" id="ARBA00023098"/>
    </source>
</evidence>
<dbReference type="RefSeq" id="XP_020903904.1">
    <property type="nucleotide sequence ID" value="XM_021048245.2"/>
</dbReference>
<evidence type="ECO:0000256" key="2">
    <source>
        <dbReference type="ARBA" id="ARBA00004389"/>
    </source>
</evidence>
<dbReference type="Gene3D" id="6.10.140.2150">
    <property type="match status" value="1"/>
</dbReference>
<comment type="pathway">
    <text evidence="3">Lipid metabolism; sphingolipid metabolism.</text>
</comment>
<dbReference type="InterPro" id="IPR050477">
    <property type="entry name" value="GrpII_AminoAcid_Decarb"/>
</dbReference>
<evidence type="ECO:0000256" key="8">
    <source>
        <dbReference type="ARBA" id="ARBA00022919"/>
    </source>
</evidence>
<keyword evidence="8" id="KW-0746">Sphingolipid metabolism</keyword>
<evidence type="ECO:0000256" key="7">
    <source>
        <dbReference type="ARBA" id="ARBA00022898"/>
    </source>
</evidence>
<sequence>MEAEPTLWEKFLAQVEPHLPEYLHWNEICWTFVSYLAEVRRYIHRKTRGMEAWEIVVNTATICFYVWITFEILRWLISWIFFQDESFISRVKKTFFRTLRRLPIIKDKINEKMQETLDDMEQMAFPLHEGQTYRLKLPSKGLKEAELSKEIDKYGEMVEIDWEAGQVSGTVYSGGKELTDILTKVYAKFAWTNPLHADIFPDVRKMEAEVVRMTISLFNGGEEACGTMTLGGTESILLACKAYRDWAYERGIKKPEIVAPNTIHAAFDKAAHYFGFKLVHVAVNPKTYTCDLKALKRAITSRTIAIAGSAPHFPHGIVDPIEDMAKLAKRYNIGMHVDACLGGFLIPFMAKAGYHLPPFDFKVDGVTSISCDTHKYGYAPKGSSVIMYHSKHLRQFQFFVAPDWPGGIYACPTIPGSRPGGIMAATWAAMMHFGESGYVECTKKIIQTREKIQKGIETTKGLYVLGDPKVSIVAFGSHDFNIYCLGTSLTERGWCLNCLQNPAAIHYCITLLTTQQGVADRFIKDIKECTAKLLNDPNAKTTGMGAIYGMAQSIPDRSMVSELACGFLDCMYNTKDPKPAQNGTK</sequence>
<evidence type="ECO:0000256" key="9">
    <source>
        <dbReference type="ARBA" id="ARBA00022989"/>
    </source>
</evidence>
<dbReference type="OrthoDB" id="10254570at2759"/>
<dbReference type="FunFam" id="3.40.640.10:FF:000020">
    <property type="entry name" value="sphingosine-1-phosphate lyase 1"/>
    <property type="match status" value="1"/>
</dbReference>
<protein>
    <recommendedName>
        <fullName evidence="14">sphinganine-1-phosphate aldolase</fullName>
        <ecNumber evidence="14">4.1.2.27</ecNumber>
    </recommendedName>
    <alternativeName>
        <fullName evidence="15">Sphingosine-1-phosphate aldolase</fullName>
    </alternativeName>
</protein>
<dbReference type="AlphaFoldDB" id="A0A913XGL0"/>
<dbReference type="InterPro" id="IPR015422">
    <property type="entry name" value="PyrdxlP-dep_Trfase_small"/>
</dbReference>
<dbReference type="GeneID" id="110242290"/>
<evidence type="ECO:0000256" key="16">
    <source>
        <dbReference type="PIRSR" id="PIRSR602129-50"/>
    </source>
</evidence>
<evidence type="ECO:0000256" key="5">
    <source>
        <dbReference type="ARBA" id="ARBA00022692"/>
    </source>
</evidence>
<dbReference type="PANTHER" id="PTHR42735">
    <property type="match status" value="1"/>
</dbReference>
<dbReference type="InterPro" id="IPR015424">
    <property type="entry name" value="PyrdxlP-dep_Trfase"/>
</dbReference>
<feature type="transmembrane region" description="Helical" evidence="18">
    <location>
        <begin position="55"/>
        <end position="82"/>
    </location>
</feature>
<comment type="pathway">
    <text evidence="4">Sphingolipid metabolism.</text>
</comment>
<dbReference type="GO" id="GO:0030149">
    <property type="term" value="P:sphingolipid catabolic process"/>
    <property type="evidence" value="ECO:0007669"/>
    <property type="project" value="TreeGrafter"/>
</dbReference>
<keyword evidence="7 16" id="KW-0663">Pyridoxal phosphate</keyword>
<dbReference type="EC" id="4.1.2.27" evidence="14"/>
<dbReference type="EnsemblMetazoa" id="XM_021048245.2">
    <property type="protein sequence ID" value="XP_020903904.1"/>
    <property type="gene ID" value="LOC110242290"/>
</dbReference>
<evidence type="ECO:0000256" key="1">
    <source>
        <dbReference type="ARBA" id="ARBA00001933"/>
    </source>
</evidence>
<evidence type="ECO:0000313" key="19">
    <source>
        <dbReference type="EnsemblMetazoa" id="XP_020903904.1"/>
    </source>
</evidence>
<keyword evidence="6" id="KW-0256">Endoplasmic reticulum</keyword>
<feature type="modified residue" description="N6-(pyridoxal phosphate)lysine" evidence="16">
    <location>
        <position position="375"/>
    </location>
</feature>
<keyword evidence="10" id="KW-0443">Lipid metabolism</keyword>
<evidence type="ECO:0000313" key="20">
    <source>
        <dbReference type="Proteomes" id="UP000887567"/>
    </source>
</evidence>
<name>A0A913XGL0_EXADI</name>
<comment type="similarity">
    <text evidence="13">Belongs to the group II decarboxylase family. Sphingosine-1-phosphate lyase subfamily.</text>
</comment>
<dbReference type="Pfam" id="PF00282">
    <property type="entry name" value="Pyridoxal_deC"/>
    <property type="match status" value="1"/>
</dbReference>
<keyword evidence="5 18" id="KW-0812">Transmembrane</keyword>
<evidence type="ECO:0000256" key="14">
    <source>
        <dbReference type="ARBA" id="ARBA00038965"/>
    </source>
</evidence>
<keyword evidence="12 17" id="KW-0456">Lyase</keyword>
<keyword evidence="9 18" id="KW-1133">Transmembrane helix</keyword>
<proteinExistence type="inferred from homology"/>
<dbReference type="InterPro" id="IPR015421">
    <property type="entry name" value="PyrdxlP-dep_Trfase_major"/>
</dbReference>
<dbReference type="Proteomes" id="UP000887567">
    <property type="component" value="Unplaced"/>
</dbReference>
<evidence type="ECO:0000256" key="11">
    <source>
        <dbReference type="ARBA" id="ARBA00023136"/>
    </source>
</evidence>
<dbReference type="OMA" id="FKDHQFT"/>
<dbReference type="Gene3D" id="3.90.1150.10">
    <property type="entry name" value="Aspartate Aminotransferase, domain 1"/>
    <property type="match status" value="1"/>
</dbReference>
<evidence type="ECO:0000256" key="6">
    <source>
        <dbReference type="ARBA" id="ARBA00022824"/>
    </source>
</evidence>
<dbReference type="FunFam" id="6.10.140.2150:FF:000001">
    <property type="entry name" value="Sphingosine-1-phosphate lyase 1"/>
    <property type="match status" value="1"/>
</dbReference>
<reference evidence="19" key="1">
    <citation type="submission" date="2022-11" db="UniProtKB">
        <authorList>
            <consortium name="EnsemblMetazoa"/>
        </authorList>
    </citation>
    <scope>IDENTIFICATION</scope>
</reference>